<dbReference type="EMBL" id="CAAE01006137">
    <property type="protein sequence ID" value="CAF88992.1"/>
    <property type="molecule type" value="Genomic_DNA"/>
</dbReference>
<dbReference type="GO" id="GO:0005730">
    <property type="term" value="C:nucleolus"/>
    <property type="evidence" value="ECO:0007669"/>
    <property type="project" value="TreeGrafter"/>
</dbReference>
<keyword evidence="1" id="KW-0694">RNA-binding</keyword>
<proteinExistence type="predicted"/>
<protein>
    <submittedName>
        <fullName evidence="3">(spotted green pufferfish) hypothetical protein</fullName>
    </submittedName>
</protein>
<reference evidence="3" key="2">
    <citation type="submission" date="2004-02" db="EMBL/GenBank/DDBJ databases">
        <authorList>
            <consortium name="Genoscope"/>
            <consortium name="Whitehead Institute Centre for Genome Research"/>
        </authorList>
    </citation>
    <scope>NUCLEOTIDE SEQUENCE</scope>
</reference>
<accession>Q4TDP0</accession>
<evidence type="ECO:0000313" key="3">
    <source>
        <dbReference type="EMBL" id="CAF88992.1"/>
    </source>
</evidence>
<dbReference type="PANTHER" id="PTHR48029:SF1">
    <property type="entry name" value="NUCLEOLAR PROTEIN 8"/>
    <property type="match status" value="1"/>
</dbReference>
<feature type="region of interest" description="Disordered" evidence="2">
    <location>
        <begin position="165"/>
        <end position="188"/>
    </location>
</feature>
<comment type="caution">
    <text evidence="3">The sequence shown here is derived from an EMBL/GenBank/DDBJ whole genome shotgun (WGS) entry which is preliminary data.</text>
</comment>
<dbReference type="PANTHER" id="PTHR48029">
    <property type="entry name" value="NUCLEOLAR PROTEIN 8"/>
    <property type="match status" value="1"/>
</dbReference>
<dbReference type="KEGG" id="tng:GSTEN00002697G001"/>
<gene>
    <name evidence="3" type="ORF">GSTENG00002697001</name>
</gene>
<feature type="non-terminal residue" evidence="3">
    <location>
        <position position="1"/>
    </location>
</feature>
<dbReference type="GO" id="GO:1902570">
    <property type="term" value="P:protein localization to nucleolus"/>
    <property type="evidence" value="ECO:0007669"/>
    <property type="project" value="TreeGrafter"/>
</dbReference>
<dbReference type="AlphaFoldDB" id="Q4TDP0"/>
<evidence type="ECO:0000256" key="2">
    <source>
        <dbReference type="SAM" id="MobiDB-lite"/>
    </source>
</evidence>
<name>Q4TDP0_TETNG</name>
<sequence length="188" mass="20800">LTVLNKSKWKGGTLRIEAAKESFLHRLAEERQAAAEQGPKQSAAEDKRQKMLDSLRGAGVENFTMRAAVPGTEVPGHKVPGAVTKDPGCFVFSVSVGVLICPSLQNWVVSKFGRVLPVLQLSQQKGIKVRSMKYDPSKYSHNIHRLDQSSQETATPVTHLTWELQGGDSDISRKRRGEFPPFRPGPKR</sequence>
<dbReference type="GO" id="GO:0003723">
    <property type="term" value="F:RNA binding"/>
    <property type="evidence" value="ECO:0007669"/>
    <property type="project" value="UniProtKB-KW"/>
</dbReference>
<dbReference type="OrthoDB" id="21643at2759"/>
<evidence type="ECO:0000256" key="1">
    <source>
        <dbReference type="ARBA" id="ARBA00022884"/>
    </source>
</evidence>
<organism evidence="3">
    <name type="scientific">Tetraodon nigroviridis</name>
    <name type="common">Spotted green pufferfish</name>
    <name type="synonym">Chelonodon nigroviridis</name>
    <dbReference type="NCBI Taxonomy" id="99883"/>
    <lineage>
        <taxon>Eukaryota</taxon>
        <taxon>Metazoa</taxon>
        <taxon>Chordata</taxon>
        <taxon>Craniata</taxon>
        <taxon>Vertebrata</taxon>
        <taxon>Euteleostomi</taxon>
        <taxon>Actinopterygii</taxon>
        <taxon>Neopterygii</taxon>
        <taxon>Teleostei</taxon>
        <taxon>Neoteleostei</taxon>
        <taxon>Acanthomorphata</taxon>
        <taxon>Eupercaria</taxon>
        <taxon>Tetraodontiformes</taxon>
        <taxon>Tetradontoidea</taxon>
        <taxon>Tetraodontidae</taxon>
        <taxon>Tetraodon</taxon>
    </lineage>
</organism>
<feature type="non-terminal residue" evidence="3">
    <location>
        <position position="188"/>
    </location>
</feature>
<reference evidence="3" key="1">
    <citation type="journal article" date="2004" name="Nature">
        <title>Genome duplication in the teleost fish Tetraodon nigroviridis reveals the early vertebrate proto-karyotype.</title>
        <authorList>
            <person name="Jaillon O."/>
            <person name="Aury J.-M."/>
            <person name="Brunet F."/>
            <person name="Petit J.-L."/>
            <person name="Stange-Thomann N."/>
            <person name="Mauceli E."/>
            <person name="Bouneau L."/>
            <person name="Fischer C."/>
            <person name="Ozouf-Costaz C."/>
            <person name="Bernot A."/>
            <person name="Nicaud S."/>
            <person name="Jaffe D."/>
            <person name="Fisher S."/>
            <person name="Lutfalla G."/>
            <person name="Dossat C."/>
            <person name="Segurens B."/>
            <person name="Dasilva C."/>
            <person name="Salanoubat M."/>
            <person name="Levy M."/>
            <person name="Boudet N."/>
            <person name="Castellano S."/>
            <person name="Anthouard V."/>
            <person name="Jubin C."/>
            <person name="Castelli V."/>
            <person name="Katinka M."/>
            <person name="Vacherie B."/>
            <person name="Biemont C."/>
            <person name="Skalli Z."/>
            <person name="Cattolico L."/>
            <person name="Poulain J."/>
            <person name="De Berardinis V."/>
            <person name="Cruaud C."/>
            <person name="Duprat S."/>
            <person name="Brottier P."/>
            <person name="Coutanceau J.-P."/>
            <person name="Gouzy J."/>
            <person name="Parra G."/>
            <person name="Lardier G."/>
            <person name="Chapple C."/>
            <person name="McKernan K.J."/>
            <person name="McEwan P."/>
            <person name="Bosak S."/>
            <person name="Kellis M."/>
            <person name="Volff J.-N."/>
            <person name="Guigo R."/>
            <person name="Zody M.C."/>
            <person name="Mesirov J."/>
            <person name="Lindblad-Toh K."/>
            <person name="Birren B."/>
            <person name="Nusbaum C."/>
            <person name="Kahn D."/>
            <person name="Robinson-Rechavi M."/>
            <person name="Laudet V."/>
            <person name="Schachter V."/>
            <person name="Quetier F."/>
            <person name="Saurin W."/>
            <person name="Scarpelli C."/>
            <person name="Wincker P."/>
            <person name="Lander E.S."/>
            <person name="Weissenbach J."/>
            <person name="Roest Crollius H."/>
        </authorList>
    </citation>
    <scope>NUCLEOTIDE SEQUENCE [LARGE SCALE GENOMIC DNA]</scope>
</reference>